<keyword evidence="5" id="KW-0238">DNA-binding</keyword>
<dbReference type="InterPro" id="IPR001138">
    <property type="entry name" value="Zn2Cys6_DnaBD"/>
</dbReference>
<dbReference type="Pfam" id="PF03902">
    <property type="entry name" value="Gal4_dimer"/>
    <property type="match status" value="1"/>
</dbReference>
<name>A0A160VKJ8_SACMI</name>
<dbReference type="InterPro" id="IPR036864">
    <property type="entry name" value="Zn2-C6_fun-type_DNA-bd_sf"/>
</dbReference>
<dbReference type="InterPro" id="IPR051127">
    <property type="entry name" value="Fungal_SecMet_Regulators"/>
</dbReference>
<keyword evidence="9" id="KW-0539">Nucleus</keyword>
<keyword evidence="4" id="KW-0805">Transcription regulation</keyword>
<evidence type="ECO:0000256" key="9">
    <source>
        <dbReference type="ARBA" id="ARBA00023242"/>
    </source>
</evidence>
<dbReference type="Gene3D" id="1.20.5.170">
    <property type="match status" value="1"/>
</dbReference>
<evidence type="ECO:0000256" key="6">
    <source>
        <dbReference type="ARBA" id="ARBA00023144"/>
    </source>
</evidence>
<evidence type="ECO:0000313" key="12">
    <source>
        <dbReference type="EMBL" id="CUW00890.1"/>
    </source>
</evidence>
<evidence type="ECO:0000256" key="5">
    <source>
        <dbReference type="ARBA" id="ARBA00023125"/>
    </source>
</evidence>
<dbReference type="GO" id="GO:0000435">
    <property type="term" value="P:positive regulation of transcription from RNA polymerase II promoter by galactose"/>
    <property type="evidence" value="ECO:0007669"/>
    <property type="project" value="TreeGrafter"/>
</dbReference>
<dbReference type="GO" id="GO:0006012">
    <property type="term" value="P:galactose metabolic process"/>
    <property type="evidence" value="ECO:0007669"/>
    <property type="project" value="UniProtKB-KW"/>
</dbReference>
<protein>
    <submittedName>
        <fullName evidence="12">Positive regulator of galactose inducible genes</fullName>
    </submittedName>
</protein>
<dbReference type="InterPro" id="IPR005600">
    <property type="entry name" value="Gal4_dimer_dom"/>
</dbReference>
<dbReference type="AlphaFoldDB" id="A0A160VKJ8"/>
<evidence type="ECO:0000256" key="8">
    <source>
        <dbReference type="ARBA" id="ARBA00023163"/>
    </source>
</evidence>
<dbReference type="GO" id="GO:0000978">
    <property type="term" value="F:RNA polymerase II cis-regulatory region sequence-specific DNA binding"/>
    <property type="evidence" value="ECO:0007669"/>
    <property type="project" value="TreeGrafter"/>
</dbReference>
<dbReference type="GO" id="GO:0008270">
    <property type="term" value="F:zinc ion binding"/>
    <property type="evidence" value="ECO:0007669"/>
    <property type="project" value="InterPro"/>
</dbReference>
<dbReference type="InterPro" id="IPR007219">
    <property type="entry name" value="XnlR_reg_dom"/>
</dbReference>
<comment type="subcellular location">
    <subcellularLocation>
        <location evidence="1">Nucleus</location>
    </subcellularLocation>
</comment>
<evidence type="ECO:0000256" key="10">
    <source>
        <dbReference type="ARBA" id="ARBA00023277"/>
    </source>
</evidence>
<dbReference type="EMBL" id="LN997400">
    <property type="protein sequence ID" value="CUW00890.1"/>
    <property type="molecule type" value="Genomic_DNA"/>
</dbReference>
<dbReference type="PROSITE" id="PS00463">
    <property type="entry name" value="ZN2_CY6_FUNGAL_1"/>
    <property type="match status" value="1"/>
</dbReference>
<dbReference type="SUPFAM" id="SSF57701">
    <property type="entry name" value="Zn2/Cys6 DNA-binding domain"/>
    <property type="match status" value="1"/>
</dbReference>
<dbReference type="SMART" id="SM00066">
    <property type="entry name" value="GAL4"/>
    <property type="match status" value="1"/>
</dbReference>
<sequence length="891" mass="100886">MPLRTGRNRTYRKMKVLSSIEQACDICRLKKLKCSKEKPKCAKCLKNNWECRYSPKTKRSPLTRAHLTEVESRLEKLEQLFLLMFPRENLDHILNMDSLHDIKVVLTQLFLHDYSNKDAVTDSMVSAQKDANRGLQRYMITATSSLEEDGDNDQRQLTVSTDSAAHQDGSSIPLTSMPRDALRGFDWSEEDEILACLALLNTDPNNNGFFGEGSPISTLRSIDFSPEKYTNSNVNRLPTAITDRYFLGSRSTTSRFIQSYLNNFHPYCPIVHSQTLMMLYNNQVEIASKDQWQILFNSILSIGAWCIEGESTDIDLFYYQNAKSHLTGKVFESGSITLVIALHLLSRYTQWRQKTNTSYNFHSFSLRMALSLGLNRDLPSSFKDSSVLEQRRRIWWSVYTWEFHLALLYGRSIQFIKNTISFPSSVDDMHRTTSNPTIYHGTIETARLLQVFARICELDKTSTTENSPMSAKKCLAICNEIEEVSRQMPQFLQMDIPSTTLANLLKQHPWLSFTRFKLKWRQLSLIIYVLRGFFTNFNQQKSQPQRDQSHHQSYEVERCSIMLNDAAQRSIMSISNYMDNHAMNPYFAWNCSFYLFNASLVYIEALLYSPQSNSDSNESAQLLQQINSVLILLKNLATYKVRTCGKYIQILEQACAPYLTSSCVNVSSNNNSNTTRSNYGSAAVSQYPTLQEDNVNNSSARYVSANSVGSSPTPLKSGASFSDLVKLLSNRPPSRNSPAVITKNTPPHRSLTPFLGQQQQSQSFVPLTPSALFGGINSYQNGNNITDSSLSFSFNANGNGTTLMTTPANSQALAQPNASSNLRYNFINNNQITASKIDDDDNSKLLAPSWTDQTAYNAFGITAGMFNTTTMDDVYNYLFDDDDTPPNPINE</sequence>
<keyword evidence="2" id="KW-0479">Metal-binding</keyword>
<dbReference type="PROSITE" id="PS50048">
    <property type="entry name" value="ZN2_CY6_FUNGAL_2"/>
    <property type="match status" value="1"/>
</dbReference>
<evidence type="ECO:0000256" key="7">
    <source>
        <dbReference type="ARBA" id="ARBA00023159"/>
    </source>
</evidence>
<evidence type="ECO:0000256" key="2">
    <source>
        <dbReference type="ARBA" id="ARBA00022723"/>
    </source>
</evidence>
<evidence type="ECO:0000259" key="11">
    <source>
        <dbReference type="PROSITE" id="PS50048"/>
    </source>
</evidence>
<accession>A0A160VKJ8</accession>
<evidence type="ECO:0000256" key="3">
    <source>
        <dbReference type="ARBA" id="ARBA00022833"/>
    </source>
</evidence>
<proteinExistence type="predicted"/>
<dbReference type="Pfam" id="PF04082">
    <property type="entry name" value="Fungal_trans"/>
    <property type="match status" value="1"/>
</dbReference>
<gene>
    <name evidence="12" type="primary">gal4</name>
</gene>
<feature type="domain" description="Zn(2)-C6 fungal-type" evidence="11">
    <location>
        <begin position="23"/>
        <end position="53"/>
    </location>
</feature>
<dbReference type="Gene3D" id="4.10.240.10">
    <property type="entry name" value="Zn(2)-C6 fungal-type DNA-binding domain"/>
    <property type="match status" value="1"/>
</dbReference>
<dbReference type="SUPFAM" id="SSF57959">
    <property type="entry name" value="Leucine zipper domain"/>
    <property type="match status" value="1"/>
</dbReference>
<keyword evidence="3" id="KW-0862">Zinc</keyword>
<evidence type="ECO:0000256" key="4">
    <source>
        <dbReference type="ARBA" id="ARBA00023015"/>
    </source>
</evidence>
<dbReference type="GO" id="GO:0006351">
    <property type="term" value="P:DNA-templated transcription"/>
    <property type="evidence" value="ECO:0007669"/>
    <property type="project" value="InterPro"/>
</dbReference>
<reference evidence="12" key="1">
    <citation type="submission" date="2015-12" db="EMBL/GenBank/DDBJ databases">
        <authorList>
            <person name="Shamseldin A."/>
            <person name="Moawad H."/>
            <person name="Abd El-Rahim W.M."/>
            <person name="Sadowsky M.J."/>
        </authorList>
    </citation>
    <scope>NUCLEOTIDE SEQUENCE</scope>
    <source>
        <strain evidence="12">NBRC 1816</strain>
    </source>
</reference>
<dbReference type="Pfam" id="PF00172">
    <property type="entry name" value="Zn_clus"/>
    <property type="match status" value="1"/>
</dbReference>
<dbReference type="InterPro" id="IPR046347">
    <property type="entry name" value="bZIP_sf"/>
</dbReference>
<keyword evidence="6" id="KW-0299">Galactose metabolism</keyword>
<dbReference type="PANTHER" id="PTHR47424">
    <property type="entry name" value="REGULATORY PROTEIN GAL4"/>
    <property type="match status" value="1"/>
</dbReference>
<organism evidence="12">
    <name type="scientific">Saccharomyces mikatae</name>
    <name type="common">Yeast</name>
    <dbReference type="NCBI Taxonomy" id="114525"/>
    <lineage>
        <taxon>Eukaryota</taxon>
        <taxon>Fungi</taxon>
        <taxon>Dikarya</taxon>
        <taxon>Ascomycota</taxon>
        <taxon>Saccharomycotina</taxon>
        <taxon>Saccharomycetes</taxon>
        <taxon>Saccharomycetales</taxon>
        <taxon>Saccharomycetaceae</taxon>
        <taxon>Saccharomyces</taxon>
    </lineage>
</organism>
<keyword evidence="10" id="KW-0119">Carbohydrate metabolism</keyword>
<evidence type="ECO:0000256" key="1">
    <source>
        <dbReference type="ARBA" id="ARBA00004123"/>
    </source>
</evidence>
<dbReference type="GO" id="GO:0000981">
    <property type="term" value="F:DNA-binding transcription factor activity, RNA polymerase II-specific"/>
    <property type="evidence" value="ECO:0007669"/>
    <property type="project" value="InterPro"/>
</dbReference>
<keyword evidence="8" id="KW-0804">Transcription</keyword>
<keyword evidence="7" id="KW-0010">Activator</keyword>
<dbReference type="CDD" id="cd00067">
    <property type="entry name" value="GAL4"/>
    <property type="match status" value="1"/>
</dbReference>
<dbReference type="SMART" id="SM00906">
    <property type="entry name" value="Fungal_trans"/>
    <property type="match status" value="1"/>
</dbReference>
<dbReference type="PANTHER" id="PTHR47424:SF3">
    <property type="entry name" value="REGULATORY PROTEIN GAL4"/>
    <property type="match status" value="1"/>
</dbReference>
<reference evidence="12" key="2">
    <citation type="submission" date="2016-05" db="EMBL/GenBank/DDBJ databases">
        <title>Truncation of Gal4p explains the inactivation of the GAL/MEL regulon in both Saccharomyces bayanus and some S. cerevisiae wine strains.</title>
        <authorList>
            <person name="Remi Dulermo R.D."/>
            <person name="Jean Luc Legras J.L.L."/>
            <person name="Francois Brunel F.B."/>
            <person name="Hugo Devillers H.D."/>
            <person name="Veronique Sarilar V.R."/>
            <person name="Cecile Neuveglise C.N."/>
            <person name="Huu Vang Nguyen H.V.N."/>
        </authorList>
    </citation>
    <scope>NUCLEOTIDE SEQUENCE</scope>
    <source>
        <strain evidence="12">NBRC 1816</strain>
    </source>
</reference>
<dbReference type="CDD" id="cd14654">
    <property type="entry name" value="ZIP_Gal4"/>
    <property type="match status" value="1"/>
</dbReference>
<dbReference type="CDD" id="cd12148">
    <property type="entry name" value="fungal_TF_MHR"/>
    <property type="match status" value="1"/>
</dbReference>
<dbReference type="FunFam" id="4.10.240.10:FF:000009">
    <property type="entry name" value="C6 transcription factor (Gal4)"/>
    <property type="match status" value="1"/>
</dbReference>
<dbReference type="GO" id="GO:0005634">
    <property type="term" value="C:nucleus"/>
    <property type="evidence" value="ECO:0007669"/>
    <property type="project" value="UniProtKB-SubCell"/>
</dbReference>